<dbReference type="GO" id="GO:0034236">
    <property type="term" value="F:protein kinase A catalytic subunit binding"/>
    <property type="evidence" value="ECO:0007669"/>
    <property type="project" value="TreeGrafter"/>
</dbReference>
<dbReference type="EMBL" id="QNBC01000088">
    <property type="protein sequence ID" value="RKX65474.1"/>
    <property type="molecule type" value="Genomic_DNA"/>
</dbReference>
<dbReference type="PROSITE" id="PS50042">
    <property type="entry name" value="CNMP_BINDING_3"/>
    <property type="match status" value="1"/>
</dbReference>
<dbReference type="PANTHER" id="PTHR11635">
    <property type="entry name" value="CAMP-DEPENDENT PROTEIN KINASE REGULATORY CHAIN"/>
    <property type="match status" value="1"/>
</dbReference>
<dbReference type="Pfam" id="PF00027">
    <property type="entry name" value="cNMP_binding"/>
    <property type="match status" value="1"/>
</dbReference>
<organism evidence="2 3">
    <name type="scientific">candidate division TA06 bacterium</name>
    <dbReference type="NCBI Taxonomy" id="2250710"/>
    <lineage>
        <taxon>Bacteria</taxon>
        <taxon>Bacteria division TA06</taxon>
    </lineage>
</organism>
<dbReference type="InterPro" id="IPR000595">
    <property type="entry name" value="cNMP-bd_dom"/>
</dbReference>
<dbReference type="GO" id="GO:0004862">
    <property type="term" value="F:cAMP-dependent protein kinase inhibitor activity"/>
    <property type="evidence" value="ECO:0007669"/>
    <property type="project" value="TreeGrafter"/>
</dbReference>
<dbReference type="GO" id="GO:0005952">
    <property type="term" value="C:cAMP-dependent protein kinase complex"/>
    <property type="evidence" value="ECO:0007669"/>
    <property type="project" value="InterPro"/>
</dbReference>
<evidence type="ECO:0000313" key="3">
    <source>
        <dbReference type="Proteomes" id="UP000282321"/>
    </source>
</evidence>
<dbReference type="InterPro" id="IPR050503">
    <property type="entry name" value="cAMP-dep_PK_reg_su-like"/>
</dbReference>
<dbReference type="Proteomes" id="UP000282321">
    <property type="component" value="Unassembled WGS sequence"/>
</dbReference>
<comment type="caution">
    <text evidence="2">The sequence shown here is derived from an EMBL/GenBank/DDBJ whole genome shotgun (WGS) entry which is preliminary data.</text>
</comment>
<evidence type="ECO:0000313" key="2">
    <source>
        <dbReference type="EMBL" id="RKX65474.1"/>
    </source>
</evidence>
<dbReference type="PANTHER" id="PTHR11635:SF152">
    <property type="entry name" value="CAMP-DEPENDENT PROTEIN KINASE TYPE I REGULATORY SUBUNIT-RELATED"/>
    <property type="match status" value="1"/>
</dbReference>
<dbReference type="GO" id="GO:0030552">
    <property type="term" value="F:cAMP binding"/>
    <property type="evidence" value="ECO:0007669"/>
    <property type="project" value="TreeGrafter"/>
</dbReference>
<dbReference type="InterPro" id="IPR018490">
    <property type="entry name" value="cNMP-bd_dom_sf"/>
</dbReference>
<dbReference type="InterPro" id="IPR014710">
    <property type="entry name" value="RmlC-like_jellyroll"/>
</dbReference>
<dbReference type="GO" id="GO:0005829">
    <property type="term" value="C:cytosol"/>
    <property type="evidence" value="ECO:0007669"/>
    <property type="project" value="TreeGrafter"/>
</dbReference>
<evidence type="ECO:0000259" key="1">
    <source>
        <dbReference type="PROSITE" id="PS50042"/>
    </source>
</evidence>
<protein>
    <recommendedName>
        <fullName evidence="1">Cyclic nucleotide-binding domain-containing protein</fullName>
    </recommendedName>
</protein>
<dbReference type="PRINTS" id="PR00103">
    <property type="entry name" value="CAMPKINASE"/>
</dbReference>
<dbReference type="SMART" id="SM00100">
    <property type="entry name" value="cNMP"/>
    <property type="match status" value="1"/>
</dbReference>
<reference evidence="2 3" key="1">
    <citation type="submission" date="2018-06" db="EMBL/GenBank/DDBJ databases">
        <title>Extensive metabolic versatility and redundancy in microbially diverse, dynamic hydrothermal sediments.</title>
        <authorList>
            <person name="Dombrowski N."/>
            <person name="Teske A."/>
            <person name="Baker B.J."/>
        </authorList>
    </citation>
    <scope>NUCLEOTIDE SEQUENCE [LARGE SCALE GENOMIC DNA]</scope>
    <source>
        <strain evidence="2">B35_G9</strain>
    </source>
</reference>
<proteinExistence type="predicted"/>
<gene>
    <name evidence="2" type="ORF">DRP44_06235</name>
</gene>
<dbReference type="SUPFAM" id="SSF51206">
    <property type="entry name" value="cAMP-binding domain-like"/>
    <property type="match status" value="1"/>
</dbReference>
<accession>A0A660S836</accession>
<feature type="domain" description="Cyclic nucleotide-binding" evidence="1">
    <location>
        <begin position="11"/>
        <end position="131"/>
    </location>
</feature>
<dbReference type="Gene3D" id="2.60.120.10">
    <property type="entry name" value="Jelly Rolls"/>
    <property type="match status" value="1"/>
</dbReference>
<name>A0A660S836_UNCT6</name>
<sequence length="154" mass="17525">MNFDIFRKIPIFEELTDNEINSILDIAKRATFEKGEVIFKEGEPGDGFYILIKGNVRITTEIEDAGEELLAELKGNVHFGEINIVDGKPRSADAIAENDVVCLFFPRNDFLKLMTTNKDLEIKICHGFMKEFATRLRATDQKVKDIIKILKSKS</sequence>
<dbReference type="CDD" id="cd00038">
    <property type="entry name" value="CAP_ED"/>
    <property type="match status" value="1"/>
</dbReference>
<dbReference type="AlphaFoldDB" id="A0A660S836"/>